<feature type="compositionally biased region" description="Polar residues" evidence="1">
    <location>
        <begin position="36"/>
        <end position="48"/>
    </location>
</feature>
<reference evidence="3 4" key="1">
    <citation type="journal article" name="Sci. Rep.">
        <title>Genome-scale phylogenetic analyses confirm Olpidium as the closest living zoosporic fungus to the non-flagellated, terrestrial fungi.</title>
        <authorList>
            <person name="Chang Y."/>
            <person name="Rochon D."/>
            <person name="Sekimoto S."/>
            <person name="Wang Y."/>
            <person name="Chovatia M."/>
            <person name="Sandor L."/>
            <person name="Salamov A."/>
            <person name="Grigoriev I.V."/>
            <person name="Stajich J.E."/>
            <person name="Spatafora J.W."/>
        </authorList>
    </citation>
    <scope>NUCLEOTIDE SEQUENCE [LARGE SCALE GENOMIC DNA]</scope>
    <source>
        <strain evidence="3">S191</strain>
    </source>
</reference>
<dbReference type="InterPro" id="IPR056496">
    <property type="entry name" value="CS_DNAAF11_C"/>
</dbReference>
<accession>A0A8H8DHC5</accession>
<organism evidence="3 4">
    <name type="scientific">Olpidium bornovanus</name>
    <dbReference type="NCBI Taxonomy" id="278681"/>
    <lineage>
        <taxon>Eukaryota</taxon>
        <taxon>Fungi</taxon>
        <taxon>Fungi incertae sedis</taxon>
        <taxon>Olpidiomycota</taxon>
        <taxon>Olpidiomycotina</taxon>
        <taxon>Olpidiomycetes</taxon>
        <taxon>Olpidiales</taxon>
        <taxon>Olpidiaceae</taxon>
        <taxon>Olpidium</taxon>
    </lineage>
</organism>
<feature type="region of interest" description="Disordered" evidence="1">
    <location>
        <begin position="1"/>
        <end position="100"/>
    </location>
</feature>
<protein>
    <recommendedName>
        <fullName evidence="2">Dynein axonemal assembly factor 11-like CS domain-containing protein</fullName>
    </recommendedName>
</protein>
<feature type="domain" description="Dynein axonemal assembly factor 11-like CS" evidence="2">
    <location>
        <begin position="123"/>
        <end position="238"/>
    </location>
</feature>
<feature type="compositionally biased region" description="Basic and acidic residues" evidence="1">
    <location>
        <begin position="128"/>
        <end position="144"/>
    </location>
</feature>
<feature type="non-terminal residue" evidence="3">
    <location>
        <position position="239"/>
    </location>
</feature>
<dbReference type="Proteomes" id="UP000673691">
    <property type="component" value="Unassembled WGS sequence"/>
</dbReference>
<evidence type="ECO:0000313" key="3">
    <source>
        <dbReference type="EMBL" id="KAG5458258.1"/>
    </source>
</evidence>
<feature type="non-terminal residue" evidence="3">
    <location>
        <position position="1"/>
    </location>
</feature>
<feature type="compositionally biased region" description="Basic and acidic residues" evidence="1">
    <location>
        <begin position="1"/>
        <end position="11"/>
    </location>
</feature>
<evidence type="ECO:0000259" key="2">
    <source>
        <dbReference type="Pfam" id="PF23602"/>
    </source>
</evidence>
<feature type="compositionally biased region" description="Basic and acidic residues" evidence="1">
    <location>
        <begin position="21"/>
        <end position="32"/>
    </location>
</feature>
<sequence length="239" mass="25686">SLDGREIEKSHRLAAAPQHAAVRERLLRERALKHTQGASGTGVCSTAGSGDPNAFPADETSAGGSERSGAGATQNGGEPPAGDGITIKEDSGNDGVRGECAPRQAETDDFAAQIVPHTPEARLQTARELARRRAKPESKPDPLKPPRRSSPDSLVKPDGRVLQRNEPKVPFRIEDTDRAVVLSVEISKFIDTSLVSLEVKPNYVRVSVKGKVLQLSLAEHPVDRDRVQAQRSVLTGRFV</sequence>
<proteinExistence type="predicted"/>
<feature type="compositionally biased region" description="Low complexity" evidence="1">
    <location>
        <begin position="61"/>
        <end position="72"/>
    </location>
</feature>
<evidence type="ECO:0000256" key="1">
    <source>
        <dbReference type="SAM" id="MobiDB-lite"/>
    </source>
</evidence>
<keyword evidence="4" id="KW-1185">Reference proteome</keyword>
<dbReference type="Pfam" id="PF23602">
    <property type="entry name" value="CS_DNAAF11_C"/>
    <property type="match status" value="1"/>
</dbReference>
<evidence type="ECO:0000313" key="4">
    <source>
        <dbReference type="Proteomes" id="UP000673691"/>
    </source>
</evidence>
<feature type="region of interest" description="Disordered" evidence="1">
    <location>
        <begin position="126"/>
        <end position="167"/>
    </location>
</feature>
<name>A0A8H8DHC5_9FUNG</name>
<dbReference type="AlphaFoldDB" id="A0A8H8DHC5"/>
<feature type="compositionally biased region" description="Basic and acidic residues" evidence="1">
    <location>
        <begin position="155"/>
        <end position="167"/>
    </location>
</feature>
<comment type="caution">
    <text evidence="3">The sequence shown here is derived from an EMBL/GenBank/DDBJ whole genome shotgun (WGS) entry which is preliminary data.</text>
</comment>
<dbReference type="EMBL" id="JAEFCI010008767">
    <property type="protein sequence ID" value="KAG5458258.1"/>
    <property type="molecule type" value="Genomic_DNA"/>
</dbReference>
<dbReference type="OrthoDB" id="10250990at2759"/>
<gene>
    <name evidence="3" type="ORF">BJ554DRAFT_1554</name>
</gene>